<dbReference type="EMBL" id="VSSQ01009019">
    <property type="protein sequence ID" value="MPM40491.1"/>
    <property type="molecule type" value="Genomic_DNA"/>
</dbReference>
<comment type="caution">
    <text evidence="1">The sequence shown here is derived from an EMBL/GenBank/DDBJ whole genome shotgun (WGS) entry which is preliminary data.</text>
</comment>
<evidence type="ECO:0000313" key="1">
    <source>
        <dbReference type="EMBL" id="MPM40491.1"/>
    </source>
</evidence>
<protein>
    <submittedName>
        <fullName evidence="1">Uncharacterized protein</fullName>
    </submittedName>
</protein>
<reference evidence="1" key="1">
    <citation type="submission" date="2019-08" db="EMBL/GenBank/DDBJ databases">
        <authorList>
            <person name="Kucharzyk K."/>
            <person name="Murdoch R.W."/>
            <person name="Higgins S."/>
            <person name="Loffler F."/>
        </authorList>
    </citation>
    <scope>NUCLEOTIDE SEQUENCE</scope>
</reference>
<sequence>MGLKSALVALNSKKSINSNIEHAYTMFELGSLSYFQGTASGVENITFNSIYKYECIVHNHLKTPIPSPQDIIALHKAYQTGSFSQGSYILMQTDEGTMSIEIDNWEQFDSFVTSSFVDKKSIDNFIYAFDKYILNNPTDSELQDRITIDKAINFYTKDKGLKIAYTVSDGTGIDWAYASQYDNQLIFKDCTL</sequence>
<name>A0A644ZKU1_9ZZZZ</name>
<organism evidence="1">
    <name type="scientific">bioreactor metagenome</name>
    <dbReference type="NCBI Taxonomy" id="1076179"/>
    <lineage>
        <taxon>unclassified sequences</taxon>
        <taxon>metagenomes</taxon>
        <taxon>ecological metagenomes</taxon>
    </lineage>
</organism>
<accession>A0A644ZKU1</accession>
<gene>
    <name evidence="1" type="ORF">SDC9_87135</name>
</gene>
<dbReference type="AlphaFoldDB" id="A0A644ZKU1"/>
<proteinExistence type="predicted"/>